<dbReference type="AlphaFoldDB" id="A0A1H7JSE8"/>
<evidence type="ECO:0000313" key="2">
    <source>
        <dbReference type="EMBL" id="SEK77266.1"/>
    </source>
</evidence>
<evidence type="ECO:0000256" key="1">
    <source>
        <dbReference type="SAM" id="MobiDB-lite"/>
    </source>
</evidence>
<name>A0A1H7JSE8_9NOCA</name>
<feature type="region of interest" description="Disordered" evidence="1">
    <location>
        <begin position="109"/>
        <end position="129"/>
    </location>
</feature>
<sequence>MGTVSGPTHQPGEPVDSGDSEYAGEWHFYAVVGTTVQGRHTLARFGPRPTALDALRLAIHAVNHTAFSLLEQGVNGDPCADIRLLERLPITEFTIERHHRTTRVADRRWALTGRKHHRKSSRRERPAVA</sequence>
<dbReference type="RefSeq" id="WP_072750982.1">
    <property type="nucleotide sequence ID" value="NZ_FOAW01000003.1"/>
</dbReference>
<dbReference type="EMBL" id="FOAW01000003">
    <property type="protein sequence ID" value="SEK77266.1"/>
    <property type="molecule type" value="Genomic_DNA"/>
</dbReference>
<reference evidence="3" key="1">
    <citation type="submission" date="2016-10" db="EMBL/GenBank/DDBJ databases">
        <authorList>
            <person name="Varghese N."/>
            <person name="Submissions S."/>
        </authorList>
    </citation>
    <scope>NUCLEOTIDE SEQUENCE [LARGE SCALE GENOMIC DNA]</scope>
    <source>
        <strain evidence="3">DSM 44675</strain>
    </source>
</reference>
<feature type="compositionally biased region" description="Basic residues" evidence="1">
    <location>
        <begin position="113"/>
        <end position="122"/>
    </location>
</feature>
<dbReference type="Proteomes" id="UP000198677">
    <property type="component" value="Unassembled WGS sequence"/>
</dbReference>
<gene>
    <name evidence="2" type="ORF">SAMN05444583_103277</name>
</gene>
<organism evidence="2 3">
    <name type="scientific">Rhodococcus maanshanensis</name>
    <dbReference type="NCBI Taxonomy" id="183556"/>
    <lineage>
        <taxon>Bacteria</taxon>
        <taxon>Bacillati</taxon>
        <taxon>Actinomycetota</taxon>
        <taxon>Actinomycetes</taxon>
        <taxon>Mycobacteriales</taxon>
        <taxon>Nocardiaceae</taxon>
        <taxon>Rhodococcus</taxon>
    </lineage>
</organism>
<dbReference type="OrthoDB" id="4463451at2"/>
<accession>A0A1H7JSE8</accession>
<proteinExistence type="predicted"/>
<evidence type="ECO:0000313" key="3">
    <source>
        <dbReference type="Proteomes" id="UP000198677"/>
    </source>
</evidence>
<protein>
    <submittedName>
        <fullName evidence="2">Uncharacterized protein</fullName>
    </submittedName>
</protein>
<keyword evidence="3" id="KW-1185">Reference proteome</keyword>